<dbReference type="Gene3D" id="3.40.50.1000">
    <property type="entry name" value="HAD superfamily/HAD-like"/>
    <property type="match status" value="1"/>
</dbReference>
<evidence type="ECO:0000259" key="9">
    <source>
        <dbReference type="SMART" id="SM00831"/>
    </source>
</evidence>
<feature type="transmembrane region" description="Helical" evidence="8">
    <location>
        <begin position="955"/>
        <end position="974"/>
    </location>
</feature>
<feature type="transmembrane region" description="Helical" evidence="8">
    <location>
        <begin position="778"/>
        <end position="798"/>
    </location>
</feature>
<dbReference type="Pfam" id="PF13246">
    <property type="entry name" value="Cation_ATPase"/>
    <property type="match status" value="1"/>
</dbReference>
<dbReference type="GeneID" id="108614932"/>
<evidence type="ECO:0000256" key="2">
    <source>
        <dbReference type="ARBA" id="ARBA00022475"/>
    </source>
</evidence>
<keyword evidence="10" id="KW-1185">Reference proteome</keyword>
<protein>
    <submittedName>
        <fullName evidence="11">Sodium/potassium-transporting ATPase subunit alpha</fullName>
    </submittedName>
</protein>
<evidence type="ECO:0000313" key="11">
    <source>
        <dbReference type="RefSeq" id="XP_017864638.1"/>
    </source>
</evidence>
<organism evidence="10 11">
    <name type="scientific">Drosophila arizonae</name>
    <name type="common">Fruit fly</name>
    <dbReference type="NCBI Taxonomy" id="7263"/>
    <lineage>
        <taxon>Eukaryota</taxon>
        <taxon>Metazoa</taxon>
        <taxon>Ecdysozoa</taxon>
        <taxon>Arthropoda</taxon>
        <taxon>Hexapoda</taxon>
        <taxon>Insecta</taxon>
        <taxon>Pterygota</taxon>
        <taxon>Neoptera</taxon>
        <taxon>Endopterygota</taxon>
        <taxon>Diptera</taxon>
        <taxon>Brachycera</taxon>
        <taxon>Muscomorpha</taxon>
        <taxon>Ephydroidea</taxon>
        <taxon>Drosophilidae</taxon>
        <taxon>Drosophila</taxon>
    </lineage>
</organism>
<sequence>MAGKESSTWHTDDFDRLCSQLETCPIKGLTSSVAAKRLALNGKNKMSLPERPGFRCVRFAKNCFRGLASTVFVAIIFCYILYYVEQENPTDRHAENEYLTVTIILLIVFLVSGLLRYIQENDDYLVAWAFMELMPMYCTVVRDGRMQIIRSENVVVGDILIIAYGERIAADVRIFYSEDLEVDNVALTGYSTSVTIIPDVTHQDKWISRNVGLACSHVTQGSGRGLVIACGDDSEVGIMARLSMEPRPLTRPRKNMKQVVFYRYIIWFIMFGVTVISITITGLSIPNLLEFYVSLTVFSSPLYVPSLVFIGLWITKNNLTEIGCYVRNMESVSTLGLTTVICSNLLGSMTQRTWQISELFVDGELLNVQSYFDETDHFRHLIRASVLCNHANFAPGQRGLPANQQTLDGTDYEKAVLKFAIRFVENLHVLRVKHKRVACKSVDTISHLQVSVHMTVNDRDEREYYLYIRGHWNEVMDHCTTCYMDNEAEPVELSADLQSEVVSHGLQLERLGRHTYAFASKRLDADDYMLSLISNSFSYSNKNTFLSFMKMYSDSMCFLGLIAAQNPPYPHVIDAIAQCRTAGIKLVLMTRTSVNFARAIARAVGVFGEDSDTADMAERFNMALPRVEHRVVTAITVNMQNMSTQVHHQRWNIEQLLLSHEDVVFSRIAVAQRYLIIDTCLQLGAVVTAIGSSVHDTSAIRCANVGVSESASSHVSQSCADIIVLENNFVAVVRAIAESRLLFENQKKALVYGLASNMSMIVIHFLFVVLQMPFRMPLVPLLFISFFVNMIPASTLFYEPPEFDLMSVLPRVNEDFLINRRMLFVSYINVGVLEASAVVLAYTVYMLRNGFLPGALFGLSAQWYDDSLNDMIDSYGQEWTRSARLQLEYEMTSVIVITLTLMQGVNLVISKTSRISLLKHGFGNLRLNLALVYMIGICFIFTFTSAPEQLQSLPVNYLPIFLYIFPLAILTVILETMRRYLVRKYPGGWLEEVSYYGCL</sequence>
<dbReference type="Gene3D" id="2.70.150.10">
    <property type="entry name" value="Calcium-transporting ATPase, cytoplasmic transduction domain A"/>
    <property type="match status" value="1"/>
</dbReference>
<dbReference type="InterPro" id="IPR023299">
    <property type="entry name" value="ATPase_P-typ_cyto_dom_N"/>
</dbReference>
<dbReference type="SUPFAM" id="SSF81653">
    <property type="entry name" value="Calcium ATPase, transduction domain A"/>
    <property type="match status" value="1"/>
</dbReference>
<feature type="transmembrane region" description="Helical" evidence="8">
    <location>
        <begin position="64"/>
        <end position="84"/>
    </location>
</feature>
<reference evidence="11" key="3">
    <citation type="submission" date="2025-08" db="UniProtKB">
        <authorList>
            <consortium name="RefSeq"/>
        </authorList>
    </citation>
    <scope>IDENTIFICATION</scope>
    <source>
        <tissue evidence="11">Whole organism</tissue>
    </source>
</reference>
<keyword evidence="7" id="KW-0406">Ion transport</keyword>
<dbReference type="Pfam" id="PF00122">
    <property type="entry name" value="E1-E2_ATPase"/>
    <property type="match status" value="1"/>
</dbReference>
<feature type="transmembrane region" description="Helical" evidence="8">
    <location>
        <begin position="921"/>
        <end position="943"/>
    </location>
</feature>
<dbReference type="SUPFAM" id="SSF81665">
    <property type="entry name" value="Calcium ATPase, transmembrane domain M"/>
    <property type="match status" value="1"/>
</dbReference>
<dbReference type="InterPro" id="IPR004014">
    <property type="entry name" value="ATPase_P-typ_cation-transptr_N"/>
</dbReference>
<keyword evidence="7" id="KW-0813">Transport</keyword>
<dbReference type="SUPFAM" id="SSF81660">
    <property type="entry name" value="Metal cation-transporting ATPase, ATP-binding domain N"/>
    <property type="match status" value="1"/>
</dbReference>
<dbReference type="InterPro" id="IPR036412">
    <property type="entry name" value="HAD-like_sf"/>
</dbReference>
<dbReference type="SUPFAM" id="SSF56784">
    <property type="entry name" value="HAD-like"/>
    <property type="match status" value="1"/>
</dbReference>
<evidence type="ECO:0000313" key="10">
    <source>
        <dbReference type="Proteomes" id="UP000694904"/>
    </source>
</evidence>
<feature type="transmembrane region" description="Helical" evidence="8">
    <location>
        <begin position="891"/>
        <end position="909"/>
    </location>
</feature>
<name>A0ABM1PBQ2_DROAR</name>
<dbReference type="PANTHER" id="PTHR43294:SF13">
    <property type="entry name" value="SODIUM_POTASSIUM-TRANSPORTING ATPASE SUBUNIT ALPHA"/>
    <property type="match status" value="1"/>
</dbReference>
<keyword evidence="6 8" id="KW-0472">Membrane</keyword>
<evidence type="ECO:0000256" key="6">
    <source>
        <dbReference type="ARBA" id="ARBA00023136"/>
    </source>
</evidence>
<dbReference type="InterPro" id="IPR006068">
    <property type="entry name" value="ATPase_P-typ_cation-transptr_C"/>
</dbReference>
<proteinExistence type="predicted"/>
<dbReference type="InterPro" id="IPR008250">
    <property type="entry name" value="ATPase_P-typ_transduc_dom_A_sf"/>
</dbReference>
<dbReference type="InterPro" id="IPR023298">
    <property type="entry name" value="ATPase_P-typ_TM_dom_sf"/>
</dbReference>
<reference evidence="10" key="2">
    <citation type="journal article" date="2016" name="G3 (Bethesda)">
        <title>Genome Evolution in Three Species of Cactophilic Drosophila.</title>
        <authorList>
            <person name="Sanchez-Flores A."/>
            <person name="Penazola F."/>
            <person name="Carpinteyro-Ponce J."/>
            <person name="Nazario-Yepiz N."/>
            <person name="Abreu-Goodger C."/>
            <person name="Machado C.A."/>
            <person name="Markow T.A."/>
        </authorList>
    </citation>
    <scope>NUCLEOTIDE SEQUENCE [LARGE SCALE GENOMIC DNA]</scope>
</reference>
<dbReference type="PRINTS" id="PR00119">
    <property type="entry name" value="CATATPASE"/>
</dbReference>
<dbReference type="SMART" id="SM00831">
    <property type="entry name" value="Cation_ATPase_N"/>
    <property type="match status" value="1"/>
</dbReference>
<dbReference type="PANTHER" id="PTHR43294">
    <property type="entry name" value="SODIUM/POTASSIUM-TRANSPORTING ATPASE SUBUNIT ALPHA"/>
    <property type="match status" value="1"/>
</dbReference>
<dbReference type="Pfam" id="PF00690">
    <property type="entry name" value="Cation_ATPase_N"/>
    <property type="match status" value="1"/>
</dbReference>
<feature type="transmembrane region" description="Helical" evidence="8">
    <location>
        <begin position="291"/>
        <end position="314"/>
    </location>
</feature>
<keyword evidence="5" id="KW-0915">Sodium</keyword>
<comment type="subcellular location">
    <subcellularLocation>
        <location evidence="1">Cell membrane</location>
        <topology evidence="1">Multi-pass membrane protein</topology>
    </subcellularLocation>
</comment>
<evidence type="ECO:0000256" key="4">
    <source>
        <dbReference type="ARBA" id="ARBA00022989"/>
    </source>
</evidence>
<dbReference type="Gene3D" id="3.40.1110.10">
    <property type="entry name" value="Calcium-transporting ATPase, cytoplasmic domain N"/>
    <property type="match status" value="1"/>
</dbReference>
<dbReference type="InterPro" id="IPR023214">
    <property type="entry name" value="HAD_sf"/>
</dbReference>
<feature type="transmembrane region" description="Helical" evidence="8">
    <location>
        <begin position="261"/>
        <end position="285"/>
    </location>
</feature>
<keyword evidence="7" id="KW-0739">Sodium transport</keyword>
<dbReference type="InterPro" id="IPR050510">
    <property type="entry name" value="Cation_transp_ATPase_P-type"/>
</dbReference>
<dbReference type="Proteomes" id="UP000694904">
    <property type="component" value="Chromosome 5"/>
</dbReference>
<feature type="transmembrane region" description="Helical" evidence="8">
    <location>
        <begin position="824"/>
        <end position="847"/>
    </location>
</feature>
<feature type="transmembrane region" description="Helical" evidence="8">
    <location>
        <begin position="96"/>
        <end position="118"/>
    </location>
</feature>
<dbReference type="RefSeq" id="XP_017864638.1">
    <property type="nucleotide sequence ID" value="XM_018009149.1"/>
</dbReference>
<dbReference type="InterPro" id="IPR059000">
    <property type="entry name" value="ATPase_P-type_domA"/>
</dbReference>
<dbReference type="Pfam" id="PF00689">
    <property type="entry name" value="Cation_ATPase_C"/>
    <property type="match status" value="1"/>
</dbReference>
<keyword evidence="4 8" id="KW-1133">Transmembrane helix</keyword>
<keyword evidence="2" id="KW-1003">Cell membrane</keyword>
<gene>
    <name evidence="11" type="primary">LOC108614932</name>
</gene>
<keyword evidence="3 8" id="KW-0812">Transmembrane</keyword>
<evidence type="ECO:0000256" key="3">
    <source>
        <dbReference type="ARBA" id="ARBA00022692"/>
    </source>
</evidence>
<evidence type="ECO:0000256" key="7">
    <source>
        <dbReference type="ARBA" id="ARBA00023201"/>
    </source>
</evidence>
<evidence type="ECO:0000256" key="8">
    <source>
        <dbReference type="SAM" id="Phobius"/>
    </source>
</evidence>
<reference evidence="10" key="1">
    <citation type="journal article" date="1997" name="Nucleic Acids Res.">
        <title>tRNAscan-SE: a program for improved detection of transfer RNA genes in genomic sequence.</title>
        <authorList>
            <person name="Lowe T.M."/>
            <person name="Eddy S.R."/>
        </authorList>
    </citation>
    <scope>NUCLEOTIDE SEQUENCE [LARGE SCALE GENOMIC DNA]</scope>
</reference>
<evidence type="ECO:0000256" key="5">
    <source>
        <dbReference type="ARBA" id="ARBA00023053"/>
    </source>
</evidence>
<feature type="domain" description="Cation-transporting P-type ATPase N-terminal" evidence="9">
    <location>
        <begin position="8"/>
        <end position="83"/>
    </location>
</feature>
<feature type="transmembrane region" description="Helical" evidence="8">
    <location>
        <begin position="749"/>
        <end position="772"/>
    </location>
</feature>
<accession>A0ABM1PBQ2</accession>
<evidence type="ECO:0000256" key="1">
    <source>
        <dbReference type="ARBA" id="ARBA00004651"/>
    </source>
</evidence>
<dbReference type="PRINTS" id="PR00121">
    <property type="entry name" value="NAKATPASE"/>
</dbReference>
<dbReference type="Gene3D" id="1.20.1110.10">
    <property type="entry name" value="Calcium-transporting ATPase, transmembrane domain"/>
    <property type="match status" value="1"/>
</dbReference>